<evidence type="ECO:0000313" key="2">
    <source>
        <dbReference type="EMBL" id="KAF7804899.1"/>
    </source>
</evidence>
<organism evidence="2 3">
    <name type="scientific">Senna tora</name>
    <dbReference type="NCBI Taxonomy" id="362788"/>
    <lineage>
        <taxon>Eukaryota</taxon>
        <taxon>Viridiplantae</taxon>
        <taxon>Streptophyta</taxon>
        <taxon>Embryophyta</taxon>
        <taxon>Tracheophyta</taxon>
        <taxon>Spermatophyta</taxon>
        <taxon>Magnoliopsida</taxon>
        <taxon>eudicotyledons</taxon>
        <taxon>Gunneridae</taxon>
        <taxon>Pentapetalae</taxon>
        <taxon>rosids</taxon>
        <taxon>fabids</taxon>
        <taxon>Fabales</taxon>
        <taxon>Fabaceae</taxon>
        <taxon>Caesalpinioideae</taxon>
        <taxon>Cassia clade</taxon>
        <taxon>Senna</taxon>
    </lineage>
</organism>
<dbReference type="PANTHER" id="PTHR33193">
    <property type="entry name" value="DOMAIN PROTEIN, PUTATIVE (DUF3511)-RELATED"/>
    <property type="match status" value="1"/>
</dbReference>
<protein>
    <submittedName>
        <fullName evidence="2">DUF3511 domain protein</fullName>
    </submittedName>
</protein>
<dbReference type="Pfam" id="PF12023">
    <property type="entry name" value="DUF3511"/>
    <property type="match status" value="1"/>
</dbReference>
<dbReference type="InterPro" id="IPR021899">
    <property type="entry name" value="DUF3511"/>
</dbReference>
<proteinExistence type="predicted"/>
<gene>
    <name evidence="2" type="ORF">G2W53_044010</name>
</gene>
<reference evidence="2" key="1">
    <citation type="submission" date="2020-09" db="EMBL/GenBank/DDBJ databases">
        <title>Genome-Enabled Discovery of Anthraquinone Biosynthesis in Senna tora.</title>
        <authorList>
            <person name="Kang S.-H."/>
            <person name="Pandey R.P."/>
            <person name="Lee C.-M."/>
            <person name="Sim J.-S."/>
            <person name="Jeong J.-T."/>
            <person name="Choi B.-S."/>
            <person name="Jung M."/>
            <person name="Ginzburg D."/>
            <person name="Zhao K."/>
            <person name="Won S.Y."/>
            <person name="Oh T.-J."/>
            <person name="Yu Y."/>
            <person name="Kim N.-H."/>
            <person name="Lee O.R."/>
            <person name="Lee T.-H."/>
            <person name="Bashyal P."/>
            <person name="Kim T.-S."/>
            <person name="Lee W.-H."/>
            <person name="Kawkins C."/>
            <person name="Kim C.-K."/>
            <person name="Kim J.S."/>
            <person name="Ahn B.O."/>
            <person name="Rhee S.Y."/>
            <person name="Sohng J.K."/>
        </authorList>
    </citation>
    <scope>NUCLEOTIDE SEQUENCE</scope>
    <source>
        <tissue evidence="2">Leaf</tissue>
    </source>
</reference>
<evidence type="ECO:0000256" key="1">
    <source>
        <dbReference type="SAM" id="MobiDB-lite"/>
    </source>
</evidence>
<dbReference type="Proteomes" id="UP000634136">
    <property type="component" value="Unassembled WGS sequence"/>
</dbReference>
<accession>A0A834SWN3</accession>
<name>A0A834SWN3_9FABA</name>
<dbReference type="AlphaFoldDB" id="A0A834SWN3"/>
<dbReference type="EMBL" id="JAAIUW010000013">
    <property type="protein sequence ID" value="KAF7804899.1"/>
    <property type="molecule type" value="Genomic_DNA"/>
</dbReference>
<comment type="caution">
    <text evidence="2">The sequence shown here is derived from an EMBL/GenBank/DDBJ whole genome shotgun (WGS) entry which is preliminary data.</text>
</comment>
<keyword evidence="3" id="KW-1185">Reference proteome</keyword>
<dbReference type="OrthoDB" id="660385at2759"/>
<evidence type="ECO:0000313" key="3">
    <source>
        <dbReference type="Proteomes" id="UP000634136"/>
    </source>
</evidence>
<feature type="region of interest" description="Disordered" evidence="1">
    <location>
        <begin position="24"/>
        <end position="46"/>
    </location>
</feature>
<dbReference type="PANTHER" id="PTHR33193:SF13">
    <property type="entry name" value="EXPRESSED PROTEIN"/>
    <property type="match status" value="1"/>
</dbReference>
<sequence length="86" mass="9728">MEGSGSGHRAYGVVSGKGYNSNQRRYWNGAGSPESAPNVMGKDAETKRKKRIAKYKVYAVEGQVKATFRKGFRWIKNKCSQILHRY</sequence>